<dbReference type="EMBL" id="OW152813">
    <property type="protein sequence ID" value="CAH2034797.1"/>
    <property type="molecule type" value="Genomic_DNA"/>
</dbReference>
<feature type="compositionally biased region" description="Low complexity" evidence="1">
    <location>
        <begin position="84"/>
        <end position="99"/>
    </location>
</feature>
<feature type="region of interest" description="Disordered" evidence="1">
    <location>
        <begin position="69"/>
        <end position="111"/>
    </location>
</feature>
<keyword evidence="3" id="KW-1185">Reference proteome</keyword>
<sequence length="168" mass="18132">MRTFIAVGRDAARFAFLAWRASHRRTVRSYLTHDKPGRFRASDNLANNDGAPPQIHTMSPDSAVAVSRARAAAASANKSPGFPPISRRPAASGAPAAASYKLPTRPRHKSHNGRRKCVYYCLNTRRDVDSVAAPMTDAPTAAVSGGLNYCAFERLGLEVGVANCYFPD</sequence>
<evidence type="ECO:0000256" key="1">
    <source>
        <dbReference type="SAM" id="MobiDB-lite"/>
    </source>
</evidence>
<evidence type="ECO:0000313" key="2">
    <source>
        <dbReference type="EMBL" id="CAH2034797.1"/>
    </source>
</evidence>
<accession>A0ABN8HJZ2</accession>
<feature type="non-terminal residue" evidence="2">
    <location>
        <position position="1"/>
    </location>
</feature>
<dbReference type="Proteomes" id="UP000837857">
    <property type="component" value="Chromosome 1"/>
</dbReference>
<gene>
    <name evidence="2" type="ORF">IPOD504_LOCUS293</name>
</gene>
<organism evidence="2 3">
    <name type="scientific">Iphiclides podalirius</name>
    <name type="common">scarce swallowtail</name>
    <dbReference type="NCBI Taxonomy" id="110791"/>
    <lineage>
        <taxon>Eukaryota</taxon>
        <taxon>Metazoa</taxon>
        <taxon>Ecdysozoa</taxon>
        <taxon>Arthropoda</taxon>
        <taxon>Hexapoda</taxon>
        <taxon>Insecta</taxon>
        <taxon>Pterygota</taxon>
        <taxon>Neoptera</taxon>
        <taxon>Endopterygota</taxon>
        <taxon>Lepidoptera</taxon>
        <taxon>Glossata</taxon>
        <taxon>Ditrysia</taxon>
        <taxon>Papilionoidea</taxon>
        <taxon>Papilionidae</taxon>
        <taxon>Papilioninae</taxon>
        <taxon>Iphiclides</taxon>
    </lineage>
</organism>
<evidence type="ECO:0000313" key="3">
    <source>
        <dbReference type="Proteomes" id="UP000837857"/>
    </source>
</evidence>
<reference evidence="2" key="1">
    <citation type="submission" date="2022-03" db="EMBL/GenBank/DDBJ databases">
        <authorList>
            <person name="Martin H S."/>
        </authorList>
    </citation>
    <scope>NUCLEOTIDE SEQUENCE</scope>
</reference>
<protein>
    <submittedName>
        <fullName evidence="2">Uncharacterized protein</fullName>
    </submittedName>
</protein>
<name>A0ABN8HJZ2_9NEOP</name>
<proteinExistence type="predicted"/>